<organism evidence="1 2">
    <name type="scientific">Parascaris univalens</name>
    <name type="common">Nematode worm</name>
    <dbReference type="NCBI Taxonomy" id="6257"/>
    <lineage>
        <taxon>Eukaryota</taxon>
        <taxon>Metazoa</taxon>
        <taxon>Ecdysozoa</taxon>
        <taxon>Nematoda</taxon>
        <taxon>Chromadorea</taxon>
        <taxon>Rhabditida</taxon>
        <taxon>Spirurina</taxon>
        <taxon>Ascaridomorpha</taxon>
        <taxon>Ascaridoidea</taxon>
        <taxon>Ascarididae</taxon>
        <taxon>Parascaris</taxon>
    </lineage>
</organism>
<proteinExistence type="predicted"/>
<name>A0A915C739_PARUN</name>
<protein>
    <submittedName>
        <fullName evidence="2">Uncharacterized protein</fullName>
    </submittedName>
</protein>
<evidence type="ECO:0000313" key="2">
    <source>
        <dbReference type="WBParaSite" id="PgR093_g020_t01"/>
    </source>
</evidence>
<keyword evidence="1" id="KW-1185">Reference proteome</keyword>
<dbReference type="WBParaSite" id="PgR093_g020_t01">
    <property type="protein sequence ID" value="PgR093_g020_t01"/>
    <property type="gene ID" value="PgR093_g020"/>
</dbReference>
<dbReference type="AlphaFoldDB" id="A0A915C739"/>
<evidence type="ECO:0000313" key="1">
    <source>
        <dbReference type="Proteomes" id="UP000887569"/>
    </source>
</evidence>
<sequence length="99" mass="11044">VSSFSLNSYLSPVSSFSLNSYLSPVSSFSLNSYLSPVSSFSLNSYLSPVDGKRNEPTIDVTRNIQLLRDNNVQKIETNNHNLVVKTSNHEYSNHCNKSI</sequence>
<dbReference type="Proteomes" id="UP000887569">
    <property type="component" value="Unplaced"/>
</dbReference>
<reference evidence="2" key="1">
    <citation type="submission" date="2022-11" db="UniProtKB">
        <authorList>
            <consortium name="WormBaseParasite"/>
        </authorList>
    </citation>
    <scope>IDENTIFICATION</scope>
</reference>
<accession>A0A915C739</accession>